<gene>
    <name evidence="3" type="ORF">SCHPADRAFT_825654</name>
</gene>
<evidence type="ECO:0000313" key="4">
    <source>
        <dbReference type="Proteomes" id="UP000053477"/>
    </source>
</evidence>
<feature type="chain" id="PRO_5005202171" evidence="2">
    <location>
        <begin position="17"/>
        <end position="267"/>
    </location>
</feature>
<keyword evidence="2" id="KW-0732">Signal</keyword>
<dbReference type="OrthoDB" id="2506647at2759"/>
<dbReference type="CDD" id="cd00866">
    <property type="entry name" value="PEBP_euk"/>
    <property type="match status" value="1"/>
</dbReference>
<evidence type="ECO:0000256" key="2">
    <source>
        <dbReference type="SAM" id="SignalP"/>
    </source>
</evidence>
<dbReference type="InterPro" id="IPR036610">
    <property type="entry name" value="PEBP-like_sf"/>
</dbReference>
<name>A0A0H2SD45_9AGAM</name>
<reference evidence="3 4" key="1">
    <citation type="submission" date="2015-04" db="EMBL/GenBank/DDBJ databases">
        <title>Complete genome sequence of Schizopora paradoxa KUC8140, a cosmopolitan wood degrader in East Asia.</title>
        <authorList>
            <consortium name="DOE Joint Genome Institute"/>
            <person name="Min B."/>
            <person name="Park H."/>
            <person name="Jang Y."/>
            <person name="Kim J.-J."/>
            <person name="Kim K.H."/>
            <person name="Pangilinan J."/>
            <person name="Lipzen A."/>
            <person name="Riley R."/>
            <person name="Grigoriev I.V."/>
            <person name="Spatafora J.W."/>
            <person name="Choi I.-G."/>
        </authorList>
    </citation>
    <scope>NUCLEOTIDE SEQUENCE [LARGE SCALE GENOMIC DNA]</scope>
    <source>
        <strain evidence="3 4">KUC8140</strain>
    </source>
</reference>
<dbReference type="PANTHER" id="PTHR11362:SF82">
    <property type="entry name" value="PHOSPHATIDYLETHANOLAMINE-BINDING PROTEIN 4"/>
    <property type="match status" value="1"/>
</dbReference>
<protein>
    <submittedName>
        <fullName evidence="3">PEBP-like protein</fullName>
    </submittedName>
</protein>
<dbReference type="InParanoid" id="A0A0H2SD45"/>
<keyword evidence="4" id="KW-1185">Reference proteome</keyword>
<evidence type="ECO:0000313" key="3">
    <source>
        <dbReference type="EMBL" id="KLO14881.1"/>
    </source>
</evidence>
<proteinExistence type="predicted"/>
<dbReference type="STRING" id="27342.A0A0H2SD45"/>
<dbReference type="Proteomes" id="UP000053477">
    <property type="component" value="Unassembled WGS sequence"/>
</dbReference>
<dbReference type="SUPFAM" id="SSF49777">
    <property type="entry name" value="PEBP-like"/>
    <property type="match status" value="1"/>
</dbReference>
<feature type="signal peptide" evidence="2">
    <location>
        <begin position="1"/>
        <end position="16"/>
    </location>
</feature>
<dbReference type="Pfam" id="PF01161">
    <property type="entry name" value="PBP"/>
    <property type="match status" value="1"/>
</dbReference>
<dbReference type="InterPro" id="IPR008914">
    <property type="entry name" value="PEBP"/>
</dbReference>
<dbReference type="Gene3D" id="3.90.280.10">
    <property type="entry name" value="PEBP-like"/>
    <property type="match status" value="1"/>
</dbReference>
<organism evidence="3 4">
    <name type="scientific">Schizopora paradoxa</name>
    <dbReference type="NCBI Taxonomy" id="27342"/>
    <lineage>
        <taxon>Eukaryota</taxon>
        <taxon>Fungi</taxon>
        <taxon>Dikarya</taxon>
        <taxon>Basidiomycota</taxon>
        <taxon>Agaricomycotina</taxon>
        <taxon>Agaricomycetes</taxon>
        <taxon>Hymenochaetales</taxon>
        <taxon>Schizoporaceae</taxon>
        <taxon>Schizopora</taxon>
    </lineage>
</organism>
<dbReference type="AlphaFoldDB" id="A0A0H2SD45"/>
<dbReference type="PANTHER" id="PTHR11362">
    <property type="entry name" value="PHOSPHATIDYLETHANOLAMINE-BINDING PROTEIN"/>
    <property type="match status" value="1"/>
</dbReference>
<dbReference type="InterPro" id="IPR035810">
    <property type="entry name" value="PEBP_euk"/>
</dbReference>
<accession>A0A0H2SD45</accession>
<feature type="region of interest" description="Disordered" evidence="1">
    <location>
        <begin position="213"/>
        <end position="236"/>
    </location>
</feature>
<sequence>MLASLLPVTLFSYGSAQDTSLTTVQAAFDSADIPTDAGVTFDPQTLLEVSFIQPSGTPPVNVTAGNAVAQNATALPPVFGDMFANPTTNVSQFTDTKFVLAMFDLDAPTPQNRSLSQIRHFLGADFTLNQTDGGSLLFTNSTPALSEYVQPGPPPGSDPHRYVFLLFTQPTNFTTAAASAFVNASTPITNFNISVFAAEMGLGNPIGGSFMKVGPAPSSNTTSGSGSGGNSTSGSNINANEAAGGAGNVLGLSMTMAFAMALISSII</sequence>
<evidence type="ECO:0000256" key="1">
    <source>
        <dbReference type="SAM" id="MobiDB-lite"/>
    </source>
</evidence>
<dbReference type="EMBL" id="KQ085937">
    <property type="protein sequence ID" value="KLO14881.1"/>
    <property type="molecule type" value="Genomic_DNA"/>
</dbReference>